<reference evidence="12" key="1">
    <citation type="submission" date="2015-01" db="EMBL/GenBank/DDBJ databases">
        <title>Protein import complexes in the mitochondrial outer membrane of Amoebozoa representatives.</title>
        <authorList>
            <person name="Buczek D."/>
            <person name="Wojtkowska M."/>
            <person name="Suzuki Y."/>
            <person name="Kmita H."/>
            <person name="Makalowski W."/>
        </authorList>
    </citation>
    <scope>NUCLEOTIDE SEQUENCE</scope>
</reference>
<dbReference type="EMBL" id="KP411217">
    <property type="protein sequence ID" value="AKN09686.1"/>
    <property type="molecule type" value="mRNA"/>
</dbReference>
<dbReference type="InterPro" id="IPR019411">
    <property type="entry name" value="MMM1_dom"/>
</dbReference>
<organism evidence="12">
    <name type="scientific">Acanthamoeba castellanii</name>
    <name type="common">Amoeba</name>
    <dbReference type="NCBI Taxonomy" id="5755"/>
    <lineage>
        <taxon>Eukaryota</taxon>
        <taxon>Amoebozoa</taxon>
        <taxon>Discosea</taxon>
        <taxon>Longamoebia</taxon>
        <taxon>Centramoebida</taxon>
        <taxon>Acanthamoebidae</taxon>
        <taxon>Acanthamoeba</taxon>
    </lineage>
</organism>
<dbReference type="PROSITE" id="PS51847">
    <property type="entry name" value="SMP"/>
    <property type="match status" value="1"/>
</dbReference>
<comment type="subcellular location">
    <subcellularLocation>
        <location evidence="1">Endoplasmic reticulum membrane</location>
    </subcellularLocation>
</comment>
<evidence type="ECO:0000256" key="5">
    <source>
        <dbReference type="ARBA" id="ARBA00022989"/>
    </source>
</evidence>
<evidence type="ECO:0000256" key="4">
    <source>
        <dbReference type="ARBA" id="ARBA00022824"/>
    </source>
</evidence>
<keyword evidence="2" id="KW-0813">Transport</keyword>
<proteinExistence type="evidence at transcript level"/>
<evidence type="ECO:0000313" key="12">
    <source>
        <dbReference type="EMBL" id="AKN09686.1"/>
    </source>
</evidence>
<dbReference type="PANTHER" id="PTHR13466:SF0">
    <property type="entry name" value="SMP-LTD DOMAIN-CONTAINING PROTEIN"/>
    <property type="match status" value="1"/>
</dbReference>
<accession>A0A0H3YBY9</accession>
<dbReference type="GO" id="GO:0005789">
    <property type="term" value="C:endoplasmic reticulum membrane"/>
    <property type="evidence" value="ECO:0007669"/>
    <property type="project" value="UniProtKB-SubCell"/>
</dbReference>
<keyword evidence="3 10" id="KW-0812">Transmembrane</keyword>
<keyword evidence="4" id="KW-0256">Endoplasmic reticulum</keyword>
<name>A0A0H3YBY9_ACACA</name>
<dbReference type="InterPro" id="IPR031468">
    <property type="entry name" value="SMP_LBD"/>
</dbReference>
<keyword evidence="5 10" id="KW-1133">Transmembrane helix</keyword>
<dbReference type="GO" id="GO:0006869">
    <property type="term" value="P:lipid transport"/>
    <property type="evidence" value="ECO:0007669"/>
    <property type="project" value="UniProtKB-KW"/>
</dbReference>
<evidence type="ECO:0000256" key="1">
    <source>
        <dbReference type="ARBA" id="ARBA00004586"/>
    </source>
</evidence>
<evidence type="ECO:0000256" key="7">
    <source>
        <dbReference type="ARBA" id="ARBA00023121"/>
    </source>
</evidence>
<keyword evidence="8 10" id="KW-0472">Membrane</keyword>
<dbReference type="Pfam" id="PF10296">
    <property type="entry name" value="MMM1"/>
    <property type="match status" value="2"/>
</dbReference>
<evidence type="ECO:0000256" key="6">
    <source>
        <dbReference type="ARBA" id="ARBA00023055"/>
    </source>
</evidence>
<evidence type="ECO:0000256" key="9">
    <source>
        <dbReference type="SAM" id="MobiDB-lite"/>
    </source>
</evidence>
<protein>
    <submittedName>
        <fullName evidence="12">Mmm1</fullName>
    </submittedName>
</protein>
<evidence type="ECO:0000259" key="11">
    <source>
        <dbReference type="PROSITE" id="PS51847"/>
    </source>
</evidence>
<dbReference type="PANTHER" id="PTHR13466">
    <property type="entry name" value="TEX2 PROTEIN-RELATED"/>
    <property type="match status" value="1"/>
</dbReference>
<feature type="region of interest" description="Disordered" evidence="9">
    <location>
        <begin position="293"/>
        <end position="312"/>
    </location>
</feature>
<dbReference type="GO" id="GO:0008289">
    <property type="term" value="F:lipid binding"/>
    <property type="evidence" value="ECO:0007669"/>
    <property type="project" value="UniProtKB-KW"/>
</dbReference>
<evidence type="ECO:0000256" key="3">
    <source>
        <dbReference type="ARBA" id="ARBA00022692"/>
    </source>
</evidence>
<dbReference type="CDD" id="cd21671">
    <property type="entry name" value="SMP_Mmm1"/>
    <property type="match status" value="1"/>
</dbReference>
<evidence type="ECO:0000256" key="10">
    <source>
        <dbReference type="SAM" id="Phobius"/>
    </source>
</evidence>
<evidence type="ECO:0000256" key="2">
    <source>
        <dbReference type="ARBA" id="ARBA00022448"/>
    </source>
</evidence>
<keyword evidence="7" id="KW-0446">Lipid-binding</keyword>
<dbReference type="AlphaFoldDB" id="A0A0H3YBY9"/>
<feature type="domain" description="SMP-LTD" evidence="11">
    <location>
        <begin position="66"/>
        <end position="256"/>
    </location>
</feature>
<sequence length="327" mass="36157">MELLSIVIGFLLGLVAAGAGVAYTLFVLLFRRRTDAPLPLAPAPSFAPQLASALLADAAVSEDLELFEKAEWLNLFAGRIFAEVSTPAFQEHTWRLLTEKLNAVDKPNLIGPIVIEDFSFGTGVPRIEGVASFKTGKELELVLDVSYDGGALFAVQTELWLNLPTLERLASLPVSMSVSLAHFRGRVSLTVPLESDPECTLAFAEEPQLDFRIGSLIGYDYQLRDVPKISNFIINKIRSVIREEAVLPKAFSFHLPLSGRPLDLKQVLRPPRELRRNTVEELKEAAVSASKAKLRERVKREKDSRKGRDAEENAVVVLNTSRALVRT</sequence>
<feature type="compositionally biased region" description="Basic and acidic residues" evidence="9">
    <location>
        <begin position="293"/>
        <end position="311"/>
    </location>
</feature>
<keyword evidence="6" id="KW-0445">Lipid transport</keyword>
<feature type="transmembrane region" description="Helical" evidence="10">
    <location>
        <begin position="6"/>
        <end position="30"/>
    </location>
</feature>
<evidence type="ECO:0000256" key="8">
    <source>
        <dbReference type="ARBA" id="ARBA00023136"/>
    </source>
</evidence>